<keyword evidence="4" id="KW-0406">Ion transport</keyword>
<evidence type="ECO:0000313" key="8">
    <source>
        <dbReference type="EMBL" id="KJL19400.1"/>
    </source>
</evidence>
<evidence type="ECO:0000256" key="1">
    <source>
        <dbReference type="ARBA" id="ARBA00004202"/>
    </source>
</evidence>
<protein>
    <submittedName>
        <fullName evidence="8">ATP synthase epsilon chain</fullName>
    </submittedName>
</protein>
<evidence type="ECO:0000313" key="9">
    <source>
        <dbReference type="Proteomes" id="UP000033448"/>
    </source>
</evidence>
<accession>A0A0F0KGY6</accession>
<dbReference type="EMBL" id="JYIT01000084">
    <property type="protein sequence ID" value="KJL19400.1"/>
    <property type="molecule type" value="Genomic_DNA"/>
</dbReference>
<dbReference type="SUPFAM" id="SSF51344">
    <property type="entry name" value="Epsilon subunit of F1F0-ATP synthase N-terminal domain"/>
    <property type="match status" value="1"/>
</dbReference>
<dbReference type="GO" id="GO:0046933">
    <property type="term" value="F:proton-transporting ATP synthase activity, rotational mechanism"/>
    <property type="evidence" value="ECO:0007669"/>
    <property type="project" value="InterPro"/>
</dbReference>
<dbReference type="InterPro" id="IPR001469">
    <property type="entry name" value="ATP_synth_F1_dsu/esu"/>
</dbReference>
<dbReference type="PATRIC" id="fig|582680.7.peg.3108"/>
<dbReference type="Pfam" id="PF02823">
    <property type="entry name" value="ATP-synt_DE_N"/>
    <property type="match status" value="1"/>
</dbReference>
<evidence type="ECO:0000256" key="6">
    <source>
        <dbReference type="ARBA" id="ARBA00023196"/>
    </source>
</evidence>
<dbReference type="Proteomes" id="UP000033448">
    <property type="component" value="Unassembled WGS sequence"/>
</dbReference>
<dbReference type="AlphaFoldDB" id="A0A0F0KGY6"/>
<comment type="similarity">
    <text evidence="2">Belongs to the ATPase epsilon chain family.</text>
</comment>
<dbReference type="InterPro" id="IPR020546">
    <property type="entry name" value="ATP_synth_F1_dsu/esu_N"/>
</dbReference>
<keyword evidence="5" id="KW-0472">Membrane</keyword>
<evidence type="ECO:0000256" key="4">
    <source>
        <dbReference type="ARBA" id="ARBA00023065"/>
    </source>
</evidence>
<keyword evidence="3" id="KW-0813">Transport</keyword>
<dbReference type="RefSeq" id="WP_045251716.1">
    <property type="nucleotide sequence ID" value="NZ_CP099706.1"/>
</dbReference>
<proteinExistence type="inferred from homology"/>
<dbReference type="InterPro" id="IPR036771">
    <property type="entry name" value="ATPsynth_dsu/esu_N"/>
</dbReference>
<dbReference type="GO" id="GO:0045259">
    <property type="term" value="C:proton-transporting ATP synthase complex"/>
    <property type="evidence" value="ECO:0007669"/>
    <property type="project" value="UniProtKB-KW"/>
</dbReference>
<keyword evidence="6" id="KW-0066">ATP synthesis</keyword>
<dbReference type="CDD" id="cd12152">
    <property type="entry name" value="F1-ATPase_delta"/>
    <property type="match status" value="1"/>
</dbReference>
<evidence type="ECO:0000256" key="2">
    <source>
        <dbReference type="ARBA" id="ARBA00005712"/>
    </source>
</evidence>
<reference evidence="8 9" key="1">
    <citation type="submission" date="2015-02" db="EMBL/GenBank/DDBJ databases">
        <title>Draft genome sequences of ten Microbacterium spp. with emphasis on heavy metal contaminated environments.</title>
        <authorList>
            <person name="Corretto E."/>
        </authorList>
    </citation>
    <scope>NUCLEOTIDE SEQUENCE [LARGE SCALE GENOMIC DNA]</scope>
    <source>
        <strain evidence="8 9">DSM 23848</strain>
    </source>
</reference>
<evidence type="ECO:0000256" key="5">
    <source>
        <dbReference type="ARBA" id="ARBA00023136"/>
    </source>
</evidence>
<feature type="domain" description="ATP synthase F1 complex delta/epsilon subunit N-terminal" evidence="7">
    <location>
        <begin position="8"/>
        <end position="87"/>
    </location>
</feature>
<dbReference type="GO" id="GO:0005886">
    <property type="term" value="C:plasma membrane"/>
    <property type="evidence" value="ECO:0007669"/>
    <property type="project" value="UniProtKB-SubCell"/>
</dbReference>
<keyword evidence="9" id="KW-1185">Reference proteome</keyword>
<dbReference type="OrthoDB" id="9791445at2"/>
<dbReference type="Gene3D" id="2.60.15.10">
    <property type="entry name" value="F0F1 ATP synthase delta/epsilon subunit, N-terminal"/>
    <property type="match status" value="1"/>
</dbReference>
<sequence length="91" mass="9135">MAAGAASLHVSLVSADAEVWTGEASLVVAKTVEGELGFMAGHEPVLAILAEGQVRITQLDGTKVLASARDGFVSMEGDTLTIVAGNAALVA</sequence>
<gene>
    <name evidence="8" type="primary">atpC</name>
    <name evidence="8" type="ORF">RL72_03048</name>
</gene>
<name>A0A0F0KGY6_9MICO</name>
<comment type="caution">
    <text evidence="8">The sequence shown here is derived from an EMBL/GenBank/DDBJ whole genome shotgun (WGS) entry which is preliminary data.</text>
</comment>
<evidence type="ECO:0000259" key="7">
    <source>
        <dbReference type="Pfam" id="PF02823"/>
    </source>
</evidence>
<dbReference type="NCBIfam" id="NF009977">
    <property type="entry name" value="PRK13442.1"/>
    <property type="match status" value="1"/>
</dbReference>
<organism evidence="8 9">
    <name type="scientific">Microbacterium azadirachtae</name>
    <dbReference type="NCBI Taxonomy" id="582680"/>
    <lineage>
        <taxon>Bacteria</taxon>
        <taxon>Bacillati</taxon>
        <taxon>Actinomycetota</taxon>
        <taxon>Actinomycetes</taxon>
        <taxon>Micrococcales</taxon>
        <taxon>Microbacteriaceae</taxon>
        <taxon>Microbacterium</taxon>
    </lineage>
</organism>
<keyword evidence="6" id="KW-0139">CF(1)</keyword>
<evidence type="ECO:0000256" key="3">
    <source>
        <dbReference type="ARBA" id="ARBA00022448"/>
    </source>
</evidence>
<comment type="subcellular location">
    <subcellularLocation>
        <location evidence="1">Cell membrane</location>
        <topology evidence="1">Peripheral membrane protein</topology>
    </subcellularLocation>
</comment>